<name>A0A4V5R2U5_9VIBR</name>
<gene>
    <name evidence="2" type="ORF">FCV52_19175</name>
</gene>
<dbReference type="RefSeq" id="WP_136998723.1">
    <property type="nucleotide sequence ID" value="NZ_JBFRJO010000016.1"/>
</dbReference>
<dbReference type="AlphaFoldDB" id="A0A4V5R2U5"/>
<evidence type="ECO:0000313" key="3">
    <source>
        <dbReference type="Proteomes" id="UP000305234"/>
    </source>
</evidence>
<feature type="transmembrane region" description="Helical" evidence="1">
    <location>
        <begin position="21"/>
        <end position="40"/>
    </location>
</feature>
<organism evidence="2 3">
    <name type="scientific">Vibrio kanaloae</name>
    <dbReference type="NCBI Taxonomy" id="170673"/>
    <lineage>
        <taxon>Bacteria</taxon>
        <taxon>Pseudomonadati</taxon>
        <taxon>Pseudomonadota</taxon>
        <taxon>Gammaproteobacteria</taxon>
        <taxon>Vibrionales</taxon>
        <taxon>Vibrionaceae</taxon>
        <taxon>Vibrio</taxon>
    </lineage>
</organism>
<dbReference type="EMBL" id="SYUW01000060">
    <property type="protein sequence ID" value="TKF22838.1"/>
    <property type="molecule type" value="Genomic_DNA"/>
</dbReference>
<dbReference type="Proteomes" id="UP000305234">
    <property type="component" value="Unassembled WGS sequence"/>
</dbReference>
<evidence type="ECO:0000256" key="1">
    <source>
        <dbReference type="SAM" id="Phobius"/>
    </source>
</evidence>
<feature type="transmembrane region" description="Helical" evidence="1">
    <location>
        <begin position="52"/>
        <end position="73"/>
    </location>
</feature>
<evidence type="ECO:0000313" key="2">
    <source>
        <dbReference type="EMBL" id="TKF22838.1"/>
    </source>
</evidence>
<keyword evidence="1" id="KW-0812">Transmembrane</keyword>
<keyword evidence="1" id="KW-0472">Membrane</keyword>
<protein>
    <submittedName>
        <fullName evidence="2">Uncharacterized protein</fullName>
    </submittedName>
</protein>
<comment type="caution">
    <text evidence="2">The sequence shown here is derived from an EMBL/GenBank/DDBJ whole genome shotgun (WGS) entry which is preliminary data.</text>
</comment>
<sequence length="176" mass="20673">MKNMLDNKPFEDWKKCREIGELNFILIYGVLYFGSAMSLFSLFKSDVSQPALTLLIATCYMGGFAFGKLVWFCNEKKFSSEMPELEKAFNFKEALVEVGLFFKRKFDADYFEGYVFLGEKITYGRWLHQRIDGGPDRRYHSNKKWKVSIKSWRHLETGKIETCKTEGYANFHGDMR</sequence>
<proteinExistence type="predicted"/>
<keyword evidence="1" id="KW-1133">Transmembrane helix</keyword>
<reference evidence="2 3" key="1">
    <citation type="submission" date="2019-04" db="EMBL/GenBank/DDBJ databases">
        <title>A reverse ecology approach based on a biological definition of microbial populations.</title>
        <authorList>
            <person name="Arevalo P."/>
            <person name="Vaninsberghe D."/>
            <person name="Elsherbini J."/>
            <person name="Gore J."/>
            <person name="Polz M."/>
        </authorList>
    </citation>
    <scope>NUCLEOTIDE SEQUENCE [LARGE SCALE GENOMIC DNA]</scope>
    <source>
        <strain evidence="2 3">10N.261.46.E4</strain>
    </source>
</reference>
<accession>A0A4V5R2U5</accession>